<dbReference type="AlphaFoldDB" id="A0AAE1SBT7"/>
<evidence type="ECO:0000313" key="2">
    <source>
        <dbReference type="Proteomes" id="UP001291623"/>
    </source>
</evidence>
<dbReference type="Pfam" id="PF05919">
    <property type="entry name" value="Mitovir_RNA_pol"/>
    <property type="match status" value="1"/>
</dbReference>
<sequence length="134" mass="15045">MGWVLGNKEGGKWAGSVGLWVWAEWRVSGGLAGWPGFDRLGPFVGWPYWVEIVLGREKNKNDDILISDERVASVHASIIQKLGVQISSGKSLCSSTGCAEFSKRFLVDELRREKFSFFLQIEEDNINGNLQQQQ</sequence>
<name>A0AAE1SBT7_9SOLA</name>
<dbReference type="InterPro" id="IPR008686">
    <property type="entry name" value="RNA_pol_mitovir"/>
</dbReference>
<proteinExistence type="predicted"/>
<keyword evidence="2" id="KW-1185">Reference proteome</keyword>
<dbReference type="Proteomes" id="UP001291623">
    <property type="component" value="Unassembled WGS sequence"/>
</dbReference>
<dbReference type="EMBL" id="JAVYJV010000007">
    <property type="protein sequence ID" value="KAK4366572.1"/>
    <property type="molecule type" value="Genomic_DNA"/>
</dbReference>
<evidence type="ECO:0000313" key="1">
    <source>
        <dbReference type="EMBL" id="KAK4366572.1"/>
    </source>
</evidence>
<organism evidence="1 2">
    <name type="scientific">Anisodus tanguticus</name>
    <dbReference type="NCBI Taxonomy" id="243964"/>
    <lineage>
        <taxon>Eukaryota</taxon>
        <taxon>Viridiplantae</taxon>
        <taxon>Streptophyta</taxon>
        <taxon>Embryophyta</taxon>
        <taxon>Tracheophyta</taxon>
        <taxon>Spermatophyta</taxon>
        <taxon>Magnoliopsida</taxon>
        <taxon>eudicotyledons</taxon>
        <taxon>Gunneridae</taxon>
        <taxon>Pentapetalae</taxon>
        <taxon>asterids</taxon>
        <taxon>lamiids</taxon>
        <taxon>Solanales</taxon>
        <taxon>Solanaceae</taxon>
        <taxon>Solanoideae</taxon>
        <taxon>Hyoscyameae</taxon>
        <taxon>Anisodus</taxon>
    </lineage>
</organism>
<gene>
    <name evidence="1" type="ORF">RND71_014452</name>
</gene>
<comment type="caution">
    <text evidence="1">The sequence shown here is derived from an EMBL/GenBank/DDBJ whole genome shotgun (WGS) entry which is preliminary data.</text>
</comment>
<dbReference type="PANTHER" id="PTHR34456:SF13">
    <property type="entry name" value="REVERSE TRANSCRIPTASE DOMAIN-CONTAINING PROTEIN"/>
    <property type="match status" value="1"/>
</dbReference>
<dbReference type="PANTHER" id="PTHR34456">
    <property type="entry name" value="MITOVIRUS RNA-DEPENDENT RNA POLYMERASE"/>
    <property type="match status" value="1"/>
</dbReference>
<reference evidence="1" key="1">
    <citation type="submission" date="2023-12" db="EMBL/GenBank/DDBJ databases">
        <title>Genome assembly of Anisodus tanguticus.</title>
        <authorList>
            <person name="Wang Y.-J."/>
        </authorList>
    </citation>
    <scope>NUCLEOTIDE SEQUENCE</scope>
    <source>
        <strain evidence="1">KB-2021</strain>
        <tissue evidence="1">Leaf</tissue>
    </source>
</reference>
<protein>
    <submittedName>
        <fullName evidence="1">Uncharacterized protein</fullName>
    </submittedName>
</protein>
<accession>A0AAE1SBT7</accession>